<feature type="chain" id="PRO_5041740608" description="TIR domain-containing protein" evidence="12">
    <location>
        <begin position="23"/>
        <end position="776"/>
    </location>
</feature>
<dbReference type="InterPro" id="IPR035897">
    <property type="entry name" value="Toll_tir_struct_dom_sf"/>
</dbReference>
<accession>A0AA88Y0D5</accession>
<feature type="transmembrane region" description="Helical" evidence="11">
    <location>
        <begin position="549"/>
        <end position="574"/>
    </location>
</feature>
<evidence type="ECO:0000256" key="4">
    <source>
        <dbReference type="ARBA" id="ARBA00022692"/>
    </source>
</evidence>
<feature type="signal peptide" evidence="12">
    <location>
        <begin position="1"/>
        <end position="22"/>
    </location>
</feature>
<dbReference type="InterPro" id="IPR003591">
    <property type="entry name" value="Leu-rich_rpt_typical-subtyp"/>
</dbReference>
<evidence type="ECO:0000256" key="3">
    <source>
        <dbReference type="ARBA" id="ARBA00022614"/>
    </source>
</evidence>
<comment type="similarity">
    <text evidence="2">Belongs to the Toll-like receptor family.</text>
</comment>
<keyword evidence="4 11" id="KW-0812">Transmembrane</keyword>
<dbReference type="PRINTS" id="PR01537">
    <property type="entry name" value="INTRLKN1R1F"/>
</dbReference>
<name>A0AA88Y0D5_PINIB</name>
<dbReference type="GO" id="GO:0005886">
    <property type="term" value="C:plasma membrane"/>
    <property type="evidence" value="ECO:0007669"/>
    <property type="project" value="TreeGrafter"/>
</dbReference>
<dbReference type="InterPro" id="IPR001611">
    <property type="entry name" value="Leu-rich_rpt"/>
</dbReference>
<feature type="domain" description="TIR" evidence="13">
    <location>
        <begin position="596"/>
        <end position="735"/>
    </location>
</feature>
<evidence type="ECO:0000256" key="12">
    <source>
        <dbReference type="SAM" id="SignalP"/>
    </source>
</evidence>
<keyword evidence="10" id="KW-0325">Glycoprotein</keyword>
<evidence type="ECO:0000256" key="7">
    <source>
        <dbReference type="ARBA" id="ARBA00022989"/>
    </source>
</evidence>
<evidence type="ECO:0000256" key="11">
    <source>
        <dbReference type="SAM" id="Phobius"/>
    </source>
</evidence>
<evidence type="ECO:0000256" key="9">
    <source>
        <dbReference type="ARBA" id="ARBA00023170"/>
    </source>
</evidence>
<reference evidence="14" key="1">
    <citation type="submission" date="2019-08" db="EMBL/GenBank/DDBJ databases">
        <title>The improved chromosome-level genome for the pearl oyster Pinctada fucata martensii using PacBio sequencing and Hi-C.</title>
        <authorList>
            <person name="Zheng Z."/>
        </authorList>
    </citation>
    <scope>NUCLEOTIDE SEQUENCE</scope>
    <source>
        <strain evidence="14">ZZ-2019</strain>
        <tissue evidence="14">Adductor muscle</tissue>
    </source>
</reference>
<dbReference type="SUPFAM" id="SSF52058">
    <property type="entry name" value="L domain-like"/>
    <property type="match status" value="1"/>
</dbReference>
<dbReference type="SMART" id="SM00365">
    <property type="entry name" value="LRR_SD22"/>
    <property type="match status" value="3"/>
</dbReference>
<dbReference type="Pfam" id="PF01582">
    <property type="entry name" value="TIR"/>
    <property type="match status" value="1"/>
</dbReference>
<evidence type="ECO:0000313" key="14">
    <source>
        <dbReference type="EMBL" id="KAK3086749.1"/>
    </source>
</evidence>
<dbReference type="Gene3D" id="3.40.50.10140">
    <property type="entry name" value="Toll/interleukin-1 receptor homology (TIR) domain"/>
    <property type="match status" value="1"/>
</dbReference>
<evidence type="ECO:0000256" key="1">
    <source>
        <dbReference type="ARBA" id="ARBA00004167"/>
    </source>
</evidence>
<evidence type="ECO:0000256" key="8">
    <source>
        <dbReference type="ARBA" id="ARBA00023136"/>
    </source>
</evidence>
<evidence type="ECO:0000313" key="15">
    <source>
        <dbReference type="Proteomes" id="UP001186944"/>
    </source>
</evidence>
<dbReference type="SUPFAM" id="SSF52200">
    <property type="entry name" value="Toll/Interleukin receptor TIR domain"/>
    <property type="match status" value="1"/>
</dbReference>
<keyword evidence="8 11" id="KW-0472">Membrane</keyword>
<dbReference type="Proteomes" id="UP001186944">
    <property type="component" value="Unassembled WGS sequence"/>
</dbReference>
<dbReference type="Pfam" id="PF13855">
    <property type="entry name" value="LRR_8"/>
    <property type="match status" value="1"/>
</dbReference>
<keyword evidence="3" id="KW-0433">Leucine-rich repeat</keyword>
<keyword evidence="6" id="KW-0677">Repeat</keyword>
<dbReference type="Gene3D" id="3.80.10.10">
    <property type="entry name" value="Ribonuclease Inhibitor"/>
    <property type="match status" value="2"/>
</dbReference>
<gene>
    <name evidence="14" type="ORF">FSP39_022833</name>
</gene>
<dbReference type="PANTHER" id="PTHR24365">
    <property type="entry name" value="TOLL-LIKE RECEPTOR"/>
    <property type="match status" value="1"/>
</dbReference>
<dbReference type="AlphaFoldDB" id="A0AA88Y0D5"/>
<evidence type="ECO:0000256" key="10">
    <source>
        <dbReference type="ARBA" id="ARBA00023180"/>
    </source>
</evidence>
<comment type="subcellular location">
    <subcellularLocation>
        <location evidence="1">Membrane</location>
        <topology evidence="1">Single-pass membrane protein</topology>
    </subcellularLocation>
</comment>
<dbReference type="PANTHER" id="PTHR24365:SF541">
    <property type="entry name" value="PROTEIN TOLL-RELATED"/>
    <property type="match status" value="1"/>
</dbReference>
<protein>
    <recommendedName>
        <fullName evidence="13">TIR domain-containing protein</fullName>
    </recommendedName>
</protein>
<dbReference type="InterPro" id="IPR032675">
    <property type="entry name" value="LRR_dom_sf"/>
</dbReference>
<dbReference type="GO" id="GO:0007165">
    <property type="term" value="P:signal transduction"/>
    <property type="evidence" value="ECO:0007669"/>
    <property type="project" value="InterPro"/>
</dbReference>
<evidence type="ECO:0000256" key="2">
    <source>
        <dbReference type="ARBA" id="ARBA00009634"/>
    </source>
</evidence>
<dbReference type="PROSITE" id="PS50104">
    <property type="entry name" value="TIR"/>
    <property type="match status" value="1"/>
</dbReference>
<sequence>MWSSKNFLIIIILSVKIYEICSKNEIDGRFSCDFFSDPKKNYSLWTPKDQERKDLYCPESIRLSLRDKRIFCSCCSIPRWKYEQIRIGNLQLEYLNRRGKSFLLDSENQAVLHRIQKENGFLSALPINYCQFTTIVEIFLKGNLIEDLPPLTCLSELDTIDLSYNQLRFISNTSISGLKKLRRIDFSYNLITEIEPFTFNNIDHVIMMVDFSFNKLRTLDITNMVALKGFCFASYQGNGIKTFSNKSKYKVLKNQTFGDGGYVNLAFNKIQRLPDPAEFGMSFSDYGKLAFYKYLFDVRNNEIVCDCGLETFLRYALHVKDHWSIAGESLGLFCYYPSNMQEDLPLNDLLTPLYLDRLICNGTMPMPKGCNTYFQPSQNRIVINCTSADISTVPSINMTEFLQSIPYEETKTQFVNASVHAIFRNNSIKELTNTSYMTKAYVIDVSSNNINKLRVNALLSLPRYVDMDIGYNPELRYLPRHLQRMESERIHMKGIRLSCTCEDEMYKWLPEWLPRNVSFSPHCYTGNEEMYAKNVSADILGCTTGIKDFVLNAVIPLLLASTLITTLFLVSYVYRYDIYVLYRQYRHKYYSGDEMYLYDIYISMDESHPTLMRWLVSKFLPFLQYKGYKTYVPTRDLTPGEVKEEGIVEAINYSRCTIVFLTSGFCEEDNIWMEVEWRNAWKHYKSDLCSKLIVVNFDLVRFQMIPYRPMKAILRFQNDTLFSSTKFIKDITKKIGSPIGKKRIHNANRKPTFDISQLEPKLFSPSTRWQTGFTSK</sequence>
<organism evidence="14 15">
    <name type="scientific">Pinctada imbricata</name>
    <name type="common">Atlantic pearl-oyster</name>
    <name type="synonym">Pinctada martensii</name>
    <dbReference type="NCBI Taxonomy" id="66713"/>
    <lineage>
        <taxon>Eukaryota</taxon>
        <taxon>Metazoa</taxon>
        <taxon>Spiralia</taxon>
        <taxon>Lophotrochozoa</taxon>
        <taxon>Mollusca</taxon>
        <taxon>Bivalvia</taxon>
        <taxon>Autobranchia</taxon>
        <taxon>Pteriomorphia</taxon>
        <taxon>Pterioida</taxon>
        <taxon>Pterioidea</taxon>
        <taxon>Pteriidae</taxon>
        <taxon>Pinctada</taxon>
    </lineage>
</organism>
<keyword evidence="5 12" id="KW-0732">Signal</keyword>
<keyword evidence="9" id="KW-0675">Receptor</keyword>
<evidence type="ECO:0000256" key="6">
    <source>
        <dbReference type="ARBA" id="ARBA00022737"/>
    </source>
</evidence>
<dbReference type="SMART" id="SM00369">
    <property type="entry name" value="LRR_TYP"/>
    <property type="match status" value="2"/>
</dbReference>
<comment type="caution">
    <text evidence="14">The sequence shown here is derived from an EMBL/GenBank/DDBJ whole genome shotgun (WGS) entry which is preliminary data.</text>
</comment>
<dbReference type="GO" id="GO:0038023">
    <property type="term" value="F:signaling receptor activity"/>
    <property type="evidence" value="ECO:0007669"/>
    <property type="project" value="TreeGrafter"/>
</dbReference>
<evidence type="ECO:0000256" key="5">
    <source>
        <dbReference type="ARBA" id="ARBA00022729"/>
    </source>
</evidence>
<dbReference type="PROSITE" id="PS51450">
    <property type="entry name" value="LRR"/>
    <property type="match status" value="1"/>
</dbReference>
<keyword evidence="15" id="KW-1185">Reference proteome</keyword>
<keyword evidence="7 11" id="KW-1133">Transmembrane helix</keyword>
<dbReference type="InterPro" id="IPR000157">
    <property type="entry name" value="TIR_dom"/>
</dbReference>
<evidence type="ECO:0000259" key="13">
    <source>
        <dbReference type="PROSITE" id="PS50104"/>
    </source>
</evidence>
<proteinExistence type="inferred from homology"/>
<dbReference type="EMBL" id="VSWD01000012">
    <property type="protein sequence ID" value="KAK3086749.1"/>
    <property type="molecule type" value="Genomic_DNA"/>
</dbReference>